<feature type="domain" description="4Fe-4S ferredoxin-type" evidence="9">
    <location>
        <begin position="8"/>
        <end position="36"/>
    </location>
</feature>
<evidence type="ECO:0000259" key="9">
    <source>
        <dbReference type="PROSITE" id="PS51379"/>
    </source>
</evidence>
<dbReference type="Pfam" id="PF13459">
    <property type="entry name" value="Fer4_15"/>
    <property type="match status" value="1"/>
</dbReference>
<dbReference type="Proteomes" id="UP001275440">
    <property type="component" value="Unassembled WGS sequence"/>
</dbReference>
<dbReference type="InterPro" id="IPR017896">
    <property type="entry name" value="4Fe4S_Fe-S-bd"/>
</dbReference>
<evidence type="ECO:0000256" key="8">
    <source>
        <dbReference type="RuleBase" id="RU368020"/>
    </source>
</evidence>
<proteinExistence type="predicted"/>
<evidence type="ECO:0000256" key="4">
    <source>
        <dbReference type="ARBA" id="ARBA00022982"/>
    </source>
</evidence>
<dbReference type="Gene3D" id="3.30.70.20">
    <property type="match status" value="1"/>
</dbReference>
<evidence type="ECO:0000256" key="7">
    <source>
        <dbReference type="ARBA" id="ARBA00023291"/>
    </source>
</evidence>
<accession>A0ABU3WX05</accession>
<keyword evidence="5 8" id="KW-0408">Iron</keyword>
<keyword evidence="7" id="KW-0003">3Fe-4S</keyword>
<evidence type="ECO:0000256" key="3">
    <source>
        <dbReference type="ARBA" id="ARBA00022723"/>
    </source>
</evidence>
<protein>
    <recommendedName>
        <fullName evidence="8">Ferredoxin</fullName>
    </recommendedName>
</protein>
<keyword evidence="2 8" id="KW-0813">Transport</keyword>
<evidence type="ECO:0000256" key="5">
    <source>
        <dbReference type="ARBA" id="ARBA00023004"/>
    </source>
</evidence>
<sequence length="74" mass="7849">MTMATTKCRIVVDMTKCSGLGLCEAVSPDVFEIGDDGNLVVHTHEVDAERTAELREAAASCPTQAITVEVDAQP</sequence>
<keyword evidence="11" id="KW-1185">Reference proteome</keyword>
<reference evidence="10 11" key="1">
    <citation type="submission" date="2019-10" db="EMBL/GenBank/DDBJ databases">
        <title>Draft Genome Assembly of Rhodococcus zopfii DSM44189.</title>
        <authorList>
            <person name="Sutton J.M."/>
            <person name="Akob D.M."/>
            <person name="Bushman T.J."/>
        </authorList>
    </citation>
    <scope>NUCLEOTIDE SEQUENCE [LARGE SCALE GENOMIC DNA]</scope>
    <source>
        <strain evidence="10 11">DSM 44189</strain>
    </source>
</reference>
<dbReference type="InterPro" id="IPR051269">
    <property type="entry name" value="Fe-S_cluster_ET"/>
</dbReference>
<evidence type="ECO:0000313" key="10">
    <source>
        <dbReference type="EMBL" id="MDV2478443.1"/>
    </source>
</evidence>
<evidence type="ECO:0000256" key="1">
    <source>
        <dbReference type="ARBA" id="ARBA00001927"/>
    </source>
</evidence>
<dbReference type="PROSITE" id="PS51379">
    <property type="entry name" value="4FE4S_FER_2"/>
    <property type="match status" value="1"/>
</dbReference>
<keyword evidence="6 8" id="KW-0411">Iron-sulfur</keyword>
<dbReference type="PRINTS" id="PR00352">
    <property type="entry name" value="3FE4SFRDOXIN"/>
</dbReference>
<organism evidence="10 11">
    <name type="scientific">Rhodococcus zopfii</name>
    <dbReference type="NCBI Taxonomy" id="43772"/>
    <lineage>
        <taxon>Bacteria</taxon>
        <taxon>Bacillati</taxon>
        <taxon>Actinomycetota</taxon>
        <taxon>Actinomycetes</taxon>
        <taxon>Mycobacteriales</taxon>
        <taxon>Nocardiaceae</taxon>
        <taxon>Rhodococcus</taxon>
    </lineage>
</organism>
<name>A0ABU3WX05_9NOCA</name>
<evidence type="ECO:0000256" key="6">
    <source>
        <dbReference type="ARBA" id="ARBA00023014"/>
    </source>
</evidence>
<keyword evidence="4 8" id="KW-0249">Electron transport</keyword>
<comment type="function">
    <text evidence="8">Ferredoxins are iron-sulfur proteins that transfer electrons in a wide variety of metabolic reactions.</text>
</comment>
<dbReference type="PANTHER" id="PTHR36923:SF3">
    <property type="entry name" value="FERREDOXIN"/>
    <property type="match status" value="1"/>
</dbReference>
<evidence type="ECO:0000256" key="2">
    <source>
        <dbReference type="ARBA" id="ARBA00022448"/>
    </source>
</evidence>
<dbReference type="EMBL" id="WBMO01000005">
    <property type="protein sequence ID" value="MDV2478443.1"/>
    <property type="molecule type" value="Genomic_DNA"/>
</dbReference>
<gene>
    <name evidence="10" type="ORF">F8M49_29000</name>
</gene>
<comment type="caution">
    <text evidence="10">The sequence shown here is derived from an EMBL/GenBank/DDBJ whole genome shotgun (WGS) entry which is preliminary data.</text>
</comment>
<dbReference type="SUPFAM" id="SSF54862">
    <property type="entry name" value="4Fe-4S ferredoxins"/>
    <property type="match status" value="1"/>
</dbReference>
<dbReference type="PANTHER" id="PTHR36923">
    <property type="entry name" value="FERREDOXIN"/>
    <property type="match status" value="1"/>
</dbReference>
<keyword evidence="3 8" id="KW-0479">Metal-binding</keyword>
<evidence type="ECO:0000313" key="11">
    <source>
        <dbReference type="Proteomes" id="UP001275440"/>
    </source>
</evidence>
<dbReference type="InterPro" id="IPR001080">
    <property type="entry name" value="3Fe4S_ferredoxin"/>
</dbReference>
<comment type="cofactor">
    <cofactor evidence="1">
        <name>[3Fe-4S] cluster</name>
        <dbReference type="ChEBI" id="CHEBI:21137"/>
    </cofactor>
</comment>